<keyword evidence="2" id="KW-0648">Protein biosynthesis</keyword>
<dbReference type="InterPro" id="IPR036191">
    <property type="entry name" value="RRF_sf"/>
</dbReference>
<dbReference type="GO" id="GO:0006412">
    <property type="term" value="P:translation"/>
    <property type="evidence" value="ECO:0007669"/>
    <property type="project" value="UniProtKB-KW"/>
</dbReference>
<protein>
    <submittedName>
        <fullName evidence="4">Ribosome-recycling factor</fullName>
    </submittedName>
</protein>
<dbReference type="SUPFAM" id="SSF55194">
    <property type="entry name" value="Ribosome recycling factor, RRF"/>
    <property type="match status" value="1"/>
</dbReference>
<dbReference type="PANTHER" id="PTHR20982">
    <property type="entry name" value="RIBOSOME RECYCLING FACTOR"/>
    <property type="match status" value="1"/>
</dbReference>
<evidence type="ECO:0000256" key="2">
    <source>
        <dbReference type="ARBA" id="ARBA00022917"/>
    </source>
</evidence>
<dbReference type="PANTHER" id="PTHR20982:SF3">
    <property type="entry name" value="MITOCHONDRIAL RIBOSOME RECYCLING FACTOR PSEUDO 1"/>
    <property type="match status" value="1"/>
</dbReference>
<gene>
    <name evidence="4" type="ORF">UV58_C0001G0024</name>
</gene>
<dbReference type="AlphaFoldDB" id="A0A0G1CC43"/>
<reference evidence="4 5" key="1">
    <citation type="journal article" date="2015" name="Nature">
        <title>rRNA introns, odd ribosomes, and small enigmatic genomes across a large radiation of phyla.</title>
        <authorList>
            <person name="Brown C.T."/>
            <person name="Hug L.A."/>
            <person name="Thomas B.C."/>
            <person name="Sharon I."/>
            <person name="Castelle C.J."/>
            <person name="Singh A."/>
            <person name="Wilkins M.J."/>
            <person name="Williams K.H."/>
            <person name="Banfield J.F."/>
        </authorList>
    </citation>
    <scope>NUCLEOTIDE SEQUENCE [LARGE SCALE GENOMIC DNA]</scope>
</reference>
<sequence>MSSEIEQKFTLALEGVKRTFREEMSSVRSNRPTPALVEDIAVDYYGQKVPIKQVGSINVIPPREIQISVWDKAAVSGIVKAISAALNLQGTPDGNVIHINLPSLTQERKDELIRLIKGKTEETKIKSRTLRDEAKKEIGDKEKSGEITEDDRFQLNEKLQKLIDKFNEEIDEQLDRKIKEISE</sequence>
<proteinExistence type="inferred from homology"/>
<dbReference type="InterPro" id="IPR002661">
    <property type="entry name" value="Ribosome_recyc_fac"/>
</dbReference>
<dbReference type="EMBL" id="LCFA01000001">
    <property type="protein sequence ID" value="KKS83097.1"/>
    <property type="molecule type" value="Genomic_DNA"/>
</dbReference>
<comment type="similarity">
    <text evidence="1">Belongs to the RRF family.</text>
</comment>
<dbReference type="Gene3D" id="3.30.1360.40">
    <property type="match status" value="1"/>
</dbReference>
<accession>A0A0G1CC43</accession>
<dbReference type="InterPro" id="IPR023584">
    <property type="entry name" value="Ribosome_recyc_fac_dom"/>
</dbReference>
<dbReference type="GO" id="GO:0043023">
    <property type="term" value="F:ribosomal large subunit binding"/>
    <property type="evidence" value="ECO:0007669"/>
    <property type="project" value="TreeGrafter"/>
</dbReference>
<dbReference type="Pfam" id="PF01765">
    <property type="entry name" value="RRF"/>
    <property type="match status" value="1"/>
</dbReference>
<feature type="domain" description="Ribosome recycling factor" evidence="3">
    <location>
        <begin position="20"/>
        <end position="181"/>
    </location>
</feature>
<comment type="caution">
    <text evidence="4">The sequence shown here is derived from an EMBL/GenBank/DDBJ whole genome shotgun (WGS) entry which is preliminary data.</text>
</comment>
<evidence type="ECO:0000313" key="4">
    <source>
        <dbReference type="EMBL" id="KKS83097.1"/>
    </source>
</evidence>
<dbReference type="Gene3D" id="1.10.132.20">
    <property type="entry name" value="Ribosome-recycling factor"/>
    <property type="match status" value="1"/>
</dbReference>
<dbReference type="FunFam" id="3.30.1360.40:FF:000001">
    <property type="entry name" value="Ribosome-recycling factor"/>
    <property type="match status" value="1"/>
</dbReference>
<evidence type="ECO:0000313" key="5">
    <source>
        <dbReference type="Proteomes" id="UP000034810"/>
    </source>
</evidence>
<name>A0A0G1CC43_9BACT</name>
<evidence type="ECO:0000259" key="3">
    <source>
        <dbReference type="Pfam" id="PF01765"/>
    </source>
</evidence>
<evidence type="ECO:0000256" key="1">
    <source>
        <dbReference type="ARBA" id="ARBA00005912"/>
    </source>
</evidence>
<dbReference type="Proteomes" id="UP000034810">
    <property type="component" value="Unassembled WGS sequence"/>
</dbReference>
<organism evidence="4 5">
    <name type="scientific">Candidatus Wolfebacteria bacterium GW2011_GWC1_43_10</name>
    <dbReference type="NCBI Taxonomy" id="1619011"/>
    <lineage>
        <taxon>Bacteria</taxon>
        <taxon>Candidatus Wolfeibacteriota</taxon>
    </lineage>
</organism>